<evidence type="ECO:0000313" key="2">
    <source>
        <dbReference type="Proteomes" id="UP000468735"/>
    </source>
</evidence>
<sequence length="115" mass="12831">MIYGATRSGTVLAVDAATGELRWILDLAGRIPCTRRTAWQRNSLRPHEHRRCGIALTGRLRARAVQRYQSPVVAEAESGWAVIAGLHRRRHGETAVLFPSNVLKAQYVQHLVHDG</sequence>
<accession>A0A6H9YTD3</accession>
<comment type="caution">
    <text evidence="1">The sequence shown here is derived from an EMBL/GenBank/DDBJ whole genome shotgun (WGS) entry which is preliminary data.</text>
</comment>
<dbReference type="OrthoDB" id="5173551at2"/>
<reference evidence="1 2" key="1">
    <citation type="submission" date="2019-09" db="EMBL/GenBank/DDBJ databases">
        <title>Actinomadura physcomitrii sp. nov., a novel actinomycete isolated from moss [Physcomitrium sphaericum (Ludw) Fuernr].</title>
        <authorList>
            <person name="Zhuang X."/>
            <person name="Liu C."/>
        </authorList>
    </citation>
    <scope>NUCLEOTIDE SEQUENCE [LARGE SCALE GENOMIC DNA]</scope>
    <source>
        <strain evidence="1 2">HMC1</strain>
    </source>
</reference>
<dbReference type="SUPFAM" id="SSF50998">
    <property type="entry name" value="Quinoprotein alcohol dehydrogenase-like"/>
    <property type="match status" value="1"/>
</dbReference>
<keyword evidence="2" id="KW-1185">Reference proteome</keyword>
<dbReference type="Proteomes" id="UP000468735">
    <property type="component" value="Unassembled WGS sequence"/>
</dbReference>
<name>A0A6H9YTD3_9ACTN</name>
<dbReference type="AlphaFoldDB" id="A0A6H9YTD3"/>
<protein>
    <submittedName>
        <fullName evidence="1">PQQ-binding-like beta-propeller repeat protein</fullName>
    </submittedName>
</protein>
<evidence type="ECO:0000313" key="1">
    <source>
        <dbReference type="EMBL" id="KAB2350141.1"/>
    </source>
</evidence>
<dbReference type="InterPro" id="IPR011047">
    <property type="entry name" value="Quinoprotein_ADH-like_sf"/>
</dbReference>
<dbReference type="EMBL" id="WBMT01000004">
    <property type="protein sequence ID" value="KAB2350141.1"/>
    <property type="molecule type" value="Genomic_DNA"/>
</dbReference>
<gene>
    <name evidence="1" type="ORF">F8566_10095</name>
</gene>
<organism evidence="1 2">
    <name type="scientific">Actinomadura rudentiformis</name>
    <dbReference type="NCBI Taxonomy" id="359158"/>
    <lineage>
        <taxon>Bacteria</taxon>
        <taxon>Bacillati</taxon>
        <taxon>Actinomycetota</taxon>
        <taxon>Actinomycetes</taxon>
        <taxon>Streptosporangiales</taxon>
        <taxon>Thermomonosporaceae</taxon>
        <taxon>Actinomadura</taxon>
    </lineage>
</organism>
<proteinExistence type="predicted"/>